<keyword evidence="3" id="KW-1185">Reference proteome</keyword>
<gene>
    <name evidence="2" type="ORF">Poly24_06550</name>
</gene>
<dbReference type="Proteomes" id="UP000315082">
    <property type="component" value="Chromosome"/>
</dbReference>
<dbReference type="KEGG" id="rcf:Poly24_06550"/>
<evidence type="ECO:0000313" key="2">
    <source>
        <dbReference type="EMBL" id="QDV66965.1"/>
    </source>
</evidence>
<accession>A0A518JN31</accession>
<protein>
    <submittedName>
        <fullName evidence="2">Uncharacterized protein</fullName>
    </submittedName>
</protein>
<name>A0A518JN31_9BACT</name>
<feature type="region of interest" description="Disordered" evidence="1">
    <location>
        <begin position="117"/>
        <end position="166"/>
    </location>
</feature>
<dbReference type="OrthoDB" id="1047417at2"/>
<dbReference type="EMBL" id="CP036348">
    <property type="protein sequence ID" value="QDV66965.1"/>
    <property type="molecule type" value="Genomic_DNA"/>
</dbReference>
<evidence type="ECO:0000313" key="3">
    <source>
        <dbReference type="Proteomes" id="UP000315082"/>
    </source>
</evidence>
<reference evidence="2 3" key="1">
    <citation type="submission" date="2019-02" db="EMBL/GenBank/DDBJ databases">
        <title>Deep-cultivation of Planctomycetes and their phenomic and genomic characterization uncovers novel biology.</title>
        <authorList>
            <person name="Wiegand S."/>
            <person name="Jogler M."/>
            <person name="Boedeker C."/>
            <person name="Pinto D."/>
            <person name="Vollmers J."/>
            <person name="Rivas-Marin E."/>
            <person name="Kohn T."/>
            <person name="Peeters S.H."/>
            <person name="Heuer A."/>
            <person name="Rast P."/>
            <person name="Oberbeckmann S."/>
            <person name="Bunk B."/>
            <person name="Jeske O."/>
            <person name="Meyerdierks A."/>
            <person name="Storesund J.E."/>
            <person name="Kallscheuer N."/>
            <person name="Luecker S."/>
            <person name="Lage O.M."/>
            <person name="Pohl T."/>
            <person name="Merkel B.J."/>
            <person name="Hornburger P."/>
            <person name="Mueller R.-W."/>
            <person name="Bruemmer F."/>
            <person name="Labrenz M."/>
            <person name="Spormann A.M."/>
            <person name="Op den Camp H."/>
            <person name="Overmann J."/>
            <person name="Amann R."/>
            <person name="Jetten M.S.M."/>
            <person name="Mascher T."/>
            <person name="Medema M.H."/>
            <person name="Devos D.P."/>
            <person name="Kaster A.-K."/>
            <person name="Ovreas L."/>
            <person name="Rohde M."/>
            <person name="Galperin M.Y."/>
            <person name="Jogler C."/>
        </authorList>
    </citation>
    <scope>NUCLEOTIDE SEQUENCE [LARGE SCALE GENOMIC DNA]</scope>
    <source>
        <strain evidence="2 3">Poly24</strain>
    </source>
</reference>
<dbReference type="AlphaFoldDB" id="A0A518JN31"/>
<evidence type="ECO:0000256" key="1">
    <source>
        <dbReference type="SAM" id="MobiDB-lite"/>
    </source>
</evidence>
<organism evidence="2 3">
    <name type="scientific">Rosistilla carotiformis</name>
    <dbReference type="NCBI Taxonomy" id="2528017"/>
    <lineage>
        <taxon>Bacteria</taxon>
        <taxon>Pseudomonadati</taxon>
        <taxon>Planctomycetota</taxon>
        <taxon>Planctomycetia</taxon>
        <taxon>Pirellulales</taxon>
        <taxon>Pirellulaceae</taxon>
        <taxon>Rosistilla</taxon>
    </lineage>
</organism>
<feature type="compositionally biased region" description="Basic and acidic residues" evidence="1">
    <location>
        <begin position="134"/>
        <end position="159"/>
    </location>
</feature>
<proteinExistence type="predicted"/>
<sequence length="257" mass="28913">MIGNYFVVSRSILDNVVACDDQTLGLWIRLLSTVNWKRGFFKMLPIEPGQVILCDRQMQERLYPTGTAPAVNTIKRRLEQLKDADLIAIDTLVIHGKAHRVVTVKKWRDYQNTASKIDADSNAESDADSNAESGADRRRKEGKKETTSKAPSDVHRTEQEPSGFSFKIKSASGERWHLPKAKLDEYVATYGNASWVVMELRKARQWCEDNAAKRKTASGMQKFIGGWLARNNDRHSAGALATSHGSYKPIPKPRRAN</sequence>
<dbReference type="RefSeq" id="WP_145090318.1">
    <property type="nucleotide sequence ID" value="NZ_CP036348.1"/>
</dbReference>
<feature type="region of interest" description="Disordered" evidence="1">
    <location>
        <begin position="235"/>
        <end position="257"/>
    </location>
</feature>